<dbReference type="EC" id="2.3.1.48" evidence="2"/>
<evidence type="ECO:0000256" key="5">
    <source>
        <dbReference type="ARBA" id="ARBA00022990"/>
    </source>
</evidence>
<feature type="compositionally biased region" description="Low complexity" evidence="10">
    <location>
        <begin position="399"/>
        <end position="412"/>
    </location>
</feature>
<evidence type="ECO:0000256" key="7">
    <source>
        <dbReference type="ARBA" id="ARBA00023163"/>
    </source>
</evidence>
<dbReference type="Pfam" id="PF08214">
    <property type="entry name" value="HAT_KAT11"/>
    <property type="match status" value="1"/>
</dbReference>
<organism evidence="11 12">
    <name type="scientific">Pseudovirgaria hyperparasitica</name>
    <dbReference type="NCBI Taxonomy" id="470096"/>
    <lineage>
        <taxon>Eukaryota</taxon>
        <taxon>Fungi</taxon>
        <taxon>Dikarya</taxon>
        <taxon>Ascomycota</taxon>
        <taxon>Pezizomycotina</taxon>
        <taxon>Dothideomycetes</taxon>
        <taxon>Dothideomycetes incertae sedis</taxon>
        <taxon>Acrospermales</taxon>
        <taxon>Acrospermaceae</taxon>
        <taxon>Pseudovirgaria</taxon>
    </lineage>
</organism>
<dbReference type="GO" id="GO:0005634">
    <property type="term" value="C:nucleus"/>
    <property type="evidence" value="ECO:0007669"/>
    <property type="project" value="UniProtKB-SubCell"/>
</dbReference>
<dbReference type="AlphaFoldDB" id="A0A6A6VX26"/>
<keyword evidence="4" id="KW-0227">DNA damage</keyword>
<feature type="region of interest" description="Disordered" evidence="10">
    <location>
        <begin position="337"/>
        <end position="412"/>
    </location>
</feature>
<keyword evidence="7" id="KW-0804">Transcription</keyword>
<dbReference type="PANTHER" id="PTHR31571">
    <property type="entry name" value="ALTERED INHERITANCE OF MITOCHONDRIA PROTEIN 6"/>
    <property type="match status" value="1"/>
</dbReference>
<name>A0A6A6VX26_9PEZI</name>
<dbReference type="GO" id="GO:0032931">
    <property type="term" value="F:histone H3K56 acetyltransferase activity"/>
    <property type="evidence" value="ECO:0007669"/>
    <property type="project" value="TreeGrafter"/>
</dbReference>
<dbReference type="PROSITE" id="PS51728">
    <property type="entry name" value="RTT109_HAT"/>
    <property type="match status" value="1"/>
</dbReference>
<proteinExistence type="predicted"/>
<evidence type="ECO:0000256" key="4">
    <source>
        <dbReference type="ARBA" id="ARBA00022763"/>
    </source>
</evidence>
<dbReference type="InterPro" id="IPR051236">
    <property type="entry name" value="HAT_RTT109-like"/>
</dbReference>
<comment type="subcellular location">
    <subcellularLocation>
        <location evidence="1">Nucleus</location>
    </subcellularLocation>
</comment>
<evidence type="ECO:0000256" key="3">
    <source>
        <dbReference type="ARBA" id="ARBA00022679"/>
    </source>
</evidence>
<protein>
    <recommendedName>
        <fullName evidence="2">histone acetyltransferase</fullName>
        <ecNumber evidence="2">2.3.1.48</ecNumber>
    </recommendedName>
</protein>
<keyword evidence="3" id="KW-0808">Transferase</keyword>
<evidence type="ECO:0000256" key="8">
    <source>
        <dbReference type="ARBA" id="ARBA00023242"/>
    </source>
</evidence>
<dbReference type="RefSeq" id="XP_033597224.1">
    <property type="nucleotide sequence ID" value="XM_033749627.1"/>
</dbReference>
<sequence>MASTPATLEQALAQELPEGLRFIFHHISTTPTRCDAIFAAAPQTKPDRTYCESHLLNVSIAPKGGAQDERLIVLAIEIQIYTTNRLTTIFVSKADTTGYLSVANYPRSRVSVARAVSKAFIGYLATNRQRPGKRLVISLFARAQDQYLFPGSIDNGLKHVLDDRGLIKWWCRVLDPILKDYNPKTNPTIQELEGGAEMDTDKSTAHGYLIVPGLELYETLRYFPSPNTQWTHGDPLREISQNPNAPPRSLIPHFPDDPKARYLDELDIELPDRNASTLKTPTHSDGQWKSIKTLEQFWEMMSYRQECSSGRLVGFIWVVVTPPDLSTHGDEAATVGEKQTSLSSMVNPLPPVKSTHPKNALRNTYSPARACGVRRPKPKSTGRPKLCGPIKPRLPKIKSASSGSSSNSQPESTPYYWWPIAGRGELVFGPKDYQRALDILLNQNFTDRDKAGRSTRKWTEEVGLLGGRDKAAWGLEVAGTQTAVNTTTETGDVTGVNTLDITIMKKKRKVDVCEEVSNEPPTLNAGLVRKKAANQVDVSQKAACDHDVNVLGGGLVRKKPKT</sequence>
<dbReference type="SMART" id="SM01250">
    <property type="entry name" value="KAT11"/>
    <property type="match status" value="1"/>
</dbReference>
<accession>A0A6A6VX26</accession>
<keyword evidence="6" id="KW-0805">Transcription regulation</keyword>
<evidence type="ECO:0000256" key="9">
    <source>
        <dbReference type="ARBA" id="ARBA00048940"/>
    </source>
</evidence>
<evidence type="ECO:0000313" key="11">
    <source>
        <dbReference type="EMBL" id="KAF2754773.1"/>
    </source>
</evidence>
<evidence type="ECO:0000256" key="6">
    <source>
        <dbReference type="ARBA" id="ARBA00023015"/>
    </source>
</evidence>
<keyword evidence="12" id="KW-1185">Reference proteome</keyword>
<dbReference type="GO" id="GO:0006974">
    <property type="term" value="P:DNA damage response"/>
    <property type="evidence" value="ECO:0007669"/>
    <property type="project" value="UniProtKB-KW"/>
</dbReference>
<dbReference type="GeneID" id="54490681"/>
<dbReference type="PANTHER" id="PTHR31571:SF2">
    <property type="entry name" value="HISTONE ACETYLTRANSFERASE RTT109"/>
    <property type="match status" value="1"/>
</dbReference>
<keyword evidence="8" id="KW-0539">Nucleus</keyword>
<dbReference type="GO" id="GO:0006355">
    <property type="term" value="P:regulation of DNA-templated transcription"/>
    <property type="evidence" value="ECO:0007669"/>
    <property type="project" value="InterPro"/>
</dbReference>
<keyword evidence="5" id="KW-0007">Acetylation</keyword>
<dbReference type="EMBL" id="ML996579">
    <property type="protein sequence ID" value="KAF2754773.1"/>
    <property type="molecule type" value="Genomic_DNA"/>
</dbReference>
<dbReference type="Proteomes" id="UP000799437">
    <property type="component" value="Unassembled WGS sequence"/>
</dbReference>
<evidence type="ECO:0000256" key="10">
    <source>
        <dbReference type="SAM" id="MobiDB-lite"/>
    </source>
</evidence>
<evidence type="ECO:0000256" key="1">
    <source>
        <dbReference type="ARBA" id="ARBA00004123"/>
    </source>
</evidence>
<gene>
    <name evidence="11" type="ORF">EJ05DRAFT_540838</name>
</gene>
<evidence type="ECO:0000313" key="12">
    <source>
        <dbReference type="Proteomes" id="UP000799437"/>
    </source>
</evidence>
<reference evidence="11" key="1">
    <citation type="journal article" date="2020" name="Stud. Mycol.">
        <title>101 Dothideomycetes genomes: a test case for predicting lifestyles and emergence of pathogens.</title>
        <authorList>
            <person name="Haridas S."/>
            <person name="Albert R."/>
            <person name="Binder M."/>
            <person name="Bloem J."/>
            <person name="Labutti K."/>
            <person name="Salamov A."/>
            <person name="Andreopoulos B."/>
            <person name="Baker S."/>
            <person name="Barry K."/>
            <person name="Bills G."/>
            <person name="Bluhm B."/>
            <person name="Cannon C."/>
            <person name="Castanera R."/>
            <person name="Culley D."/>
            <person name="Daum C."/>
            <person name="Ezra D."/>
            <person name="Gonzalez J."/>
            <person name="Henrissat B."/>
            <person name="Kuo A."/>
            <person name="Liang C."/>
            <person name="Lipzen A."/>
            <person name="Lutzoni F."/>
            <person name="Magnuson J."/>
            <person name="Mondo S."/>
            <person name="Nolan M."/>
            <person name="Ohm R."/>
            <person name="Pangilinan J."/>
            <person name="Park H.-J."/>
            <person name="Ramirez L."/>
            <person name="Alfaro M."/>
            <person name="Sun H."/>
            <person name="Tritt A."/>
            <person name="Yoshinaga Y."/>
            <person name="Zwiers L.-H."/>
            <person name="Turgeon B."/>
            <person name="Goodwin S."/>
            <person name="Spatafora J."/>
            <person name="Crous P."/>
            <person name="Grigoriev I."/>
        </authorList>
    </citation>
    <scope>NUCLEOTIDE SEQUENCE</scope>
    <source>
        <strain evidence="11">CBS 121739</strain>
    </source>
</reference>
<feature type="compositionally biased region" description="Polar residues" evidence="10">
    <location>
        <begin position="337"/>
        <end position="346"/>
    </location>
</feature>
<feature type="compositionally biased region" description="Basic residues" evidence="10">
    <location>
        <begin position="372"/>
        <end position="382"/>
    </location>
</feature>
<evidence type="ECO:0000256" key="2">
    <source>
        <dbReference type="ARBA" id="ARBA00013184"/>
    </source>
</evidence>
<comment type="catalytic activity">
    <reaction evidence="9">
        <text>L-lysyl-[histone] + acetyl-CoA = N(6)-acetyl-L-lysyl-[histone] + CoA + H(+)</text>
        <dbReference type="Rhea" id="RHEA:21992"/>
        <dbReference type="Rhea" id="RHEA-COMP:9845"/>
        <dbReference type="Rhea" id="RHEA-COMP:11338"/>
        <dbReference type="ChEBI" id="CHEBI:15378"/>
        <dbReference type="ChEBI" id="CHEBI:29969"/>
        <dbReference type="ChEBI" id="CHEBI:57287"/>
        <dbReference type="ChEBI" id="CHEBI:57288"/>
        <dbReference type="ChEBI" id="CHEBI:61930"/>
        <dbReference type="EC" id="2.3.1.48"/>
    </reaction>
    <physiologicalReaction direction="left-to-right" evidence="9">
        <dbReference type="Rhea" id="RHEA:21993"/>
    </physiologicalReaction>
</comment>
<dbReference type="InterPro" id="IPR013178">
    <property type="entry name" value="Histone_AcTrfase_Rtt109/CBP"/>
</dbReference>
<dbReference type="OrthoDB" id="3361892at2759"/>
<dbReference type="InterPro" id="IPR016849">
    <property type="entry name" value="Rtt109"/>
</dbReference>